<organism evidence="1 2">
    <name type="scientific">Clonorchis sinensis</name>
    <name type="common">Chinese liver fluke</name>
    <dbReference type="NCBI Taxonomy" id="79923"/>
    <lineage>
        <taxon>Eukaryota</taxon>
        <taxon>Metazoa</taxon>
        <taxon>Spiralia</taxon>
        <taxon>Lophotrochozoa</taxon>
        <taxon>Platyhelminthes</taxon>
        <taxon>Trematoda</taxon>
        <taxon>Digenea</taxon>
        <taxon>Opisthorchiida</taxon>
        <taxon>Opisthorchiata</taxon>
        <taxon>Opisthorchiidae</taxon>
        <taxon>Clonorchis</taxon>
    </lineage>
</organism>
<reference evidence="1 2" key="2">
    <citation type="journal article" date="2021" name="Genomics">
        <title>High-quality reference genome for Clonorchis sinensis.</title>
        <authorList>
            <person name="Young N.D."/>
            <person name="Stroehlein A.J."/>
            <person name="Kinkar L."/>
            <person name="Wang T."/>
            <person name="Sohn W.M."/>
            <person name="Chang B.C.H."/>
            <person name="Kaur P."/>
            <person name="Weisz D."/>
            <person name="Dudchenko O."/>
            <person name="Aiden E.L."/>
            <person name="Korhonen P.K."/>
            <person name="Gasser R.B."/>
        </authorList>
    </citation>
    <scope>NUCLEOTIDE SEQUENCE [LARGE SCALE GENOMIC DNA]</scope>
    <source>
        <strain evidence="1">Cs-k2</strain>
    </source>
</reference>
<dbReference type="AlphaFoldDB" id="A0A8T1M6R9"/>
<comment type="caution">
    <text evidence="1">The sequence shown here is derived from an EMBL/GenBank/DDBJ whole genome shotgun (WGS) entry which is preliminary data.</text>
</comment>
<evidence type="ECO:0000313" key="2">
    <source>
        <dbReference type="Proteomes" id="UP000286415"/>
    </source>
</evidence>
<evidence type="ECO:0000313" key="1">
    <source>
        <dbReference type="EMBL" id="KAG5444516.1"/>
    </source>
</evidence>
<protein>
    <submittedName>
        <fullName evidence="1">Uncharacterized protein</fullName>
    </submittedName>
</protein>
<accession>A0A8T1M6R9</accession>
<sequence>MMEYQLGYSLPASTTPSTLAFTQCLSSCHCASLSHGYLFNSFGATNPVSTPTGTRLLVVPCLRSLGLIPCVSNRILIKAHYQSCLAILFVDFSFDQFVRIHSEYNIRALDHSELM</sequence>
<dbReference type="Proteomes" id="UP000286415">
    <property type="component" value="Unassembled WGS sequence"/>
</dbReference>
<dbReference type="EMBL" id="NIRI02000056">
    <property type="protein sequence ID" value="KAG5444516.1"/>
    <property type="molecule type" value="Genomic_DNA"/>
</dbReference>
<name>A0A8T1M6R9_CLOSI</name>
<gene>
    <name evidence="1" type="ORF">CSKR_203018</name>
</gene>
<keyword evidence="2" id="KW-1185">Reference proteome</keyword>
<proteinExistence type="predicted"/>
<reference evidence="1 2" key="1">
    <citation type="journal article" date="2018" name="Biotechnol. Adv.">
        <title>Improved genomic resources and new bioinformatic workflow for the carcinogenic parasite Clonorchis sinensis: Biotechnological implications.</title>
        <authorList>
            <person name="Wang D."/>
            <person name="Korhonen P.K."/>
            <person name="Gasser R.B."/>
            <person name="Young N.D."/>
        </authorList>
    </citation>
    <scope>NUCLEOTIDE SEQUENCE [LARGE SCALE GENOMIC DNA]</scope>
    <source>
        <strain evidence="1">Cs-k2</strain>
    </source>
</reference>